<dbReference type="InterPro" id="IPR011793">
    <property type="entry name" value="YbdK"/>
</dbReference>
<protein>
    <recommendedName>
        <fullName evidence="5">Putative glutamate--cysteine ligase 2</fullName>
        <ecNumber evidence="5">6.3.2.2</ecNumber>
    </recommendedName>
    <alternativeName>
        <fullName evidence="5">Gamma-glutamylcysteine synthetase 2</fullName>
        <shortName evidence="5">GCS 2</shortName>
        <shortName evidence="5">Gamma-GCS 2</shortName>
    </alternativeName>
</protein>
<dbReference type="RefSeq" id="WP_185036046.1">
    <property type="nucleotide sequence ID" value="NZ_JACHEM010000023.1"/>
</dbReference>
<reference evidence="7 8" key="1">
    <citation type="submission" date="2020-08" db="EMBL/GenBank/DDBJ databases">
        <title>Genomic Encyclopedia of Type Strains, Phase IV (KMG-IV): sequencing the most valuable type-strain genomes for metagenomic binning, comparative biology and taxonomic classification.</title>
        <authorList>
            <person name="Goeker M."/>
        </authorList>
    </citation>
    <scope>NUCLEOTIDE SEQUENCE [LARGE SCALE GENOMIC DNA]</scope>
    <source>
        <strain evidence="7 8">DSM 40141</strain>
    </source>
</reference>
<dbReference type="EC" id="6.3.2.2" evidence="5"/>
<evidence type="ECO:0000256" key="2">
    <source>
        <dbReference type="ARBA" id="ARBA00022741"/>
    </source>
</evidence>
<keyword evidence="3 5" id="KW-0067">ATP-binding</keyword>
<comment type="function">
    <text evidence="5">ATP-dependent carboxylate-amine ligase which exhibits weak glutamate--cysteine ligase activity.</text>
</comment>
<evidence type="ECO:0000256" key="6">
    <source>
        <dbReference type="SAM" id="MobiDB-lite"/>
    </source>
</evidence>
<organism evidence="7 8">
    <name type="scientific">Streptomyces candidus</name>
    <dbReference type="NCBI Taxonomy" id="67283"/>
    <lineage>
        <taxon>Bacteria</taxon>
        <taxon>Bacillati</taxon>
        <taxon>Actinomycetota</taxon>
        <taxon>Actinomycetes</taxon>
        <taxon>Kitasatosporales</taxon>
        <taxon>Streptomycetaceae</taxon>
        <taxon>Streptomyces</taxon>
    </lineage>
</organism>
<dbReference type="EMBL" id="JACHEM010000023">
    <property type="protein sequence ID" value="MBB6439495.1"/>
    <property type="molecule type" value="Genomic_DNA"/>
</dbReference>
<accession>A0A7X0HKS5</accession>
<dbReference type="Gene3D" id="3.30.590.20">
    <property type="match status" value="1"/>
</dbReference>
<evidence type="ECO:0000256" key="1">
    <source>
        <dbReference type="ARBA" id="ARBA00022598"/>
    </source>
</evidence>
<dbReference type="GO" id="GO:0042398">
    <property type="term" value="P:modified amino acid biosynthetic process"/>
    <property type="evidence" value="ECO:0007669"/>
    <property type="project" value="InterPro"/>
</dbReference>
<dbReference type="PANTHER" id="PTHR36510">
    <property type="entry name" value="GLUTAMATE--CYSTEINE LIGASE 2-RELATED"/>
    <property type="match status" value="1"/>
</dbReference>
<keyword evidence="1 5" id="KW-0436">Ligase</keyword>
<dbReference type="SUPFAM" id="SSF55931">
    <property type="entry name" value="Glutamine synthetase/guanido kinase"/>
    <property type="match status" value="1"/>
</dbReference>
<dbReference type="Pfam" id="PF04107">
    <property type="entry name" value="GCS2"/>
    <property type="match status" value="1"/>
</dbReference>
<dbReference type="GO" id="GO:0005524">
    <property type="term" value="F:ATP binding"/>
    <property type="evidence" value="ECO:0007669"/>
    <property type="project" value="UniProtKB-KW"/>
</dbReference>
<evidence type="ECO:0000313" key="8">
    <source>
        <dbReference type="Proteomes" id="UP000540423"/>
    </source>
</evidence>
<dbReference type="PANTHER" id="PTHR36510:SF1">
    <property type="entry name" value="GLUTAMATE--CYSTEINE LIGASE 2-RELATED"/>
    <property type="match status" value="1"/>
</dbReference>
<dbReference type="InterPro" id="IPR006336">
    <property type="entry name" value="GCS2"/>
</dbReference>
<dbReference type="AlphaFoldDB" id="A0A7X0HKS5"/>
<keyword evidence="2 5" id="KW-0547">Nucleotide-binding</keyword>
<dbReference type="InterPro" id="IPR014746">
    <property type="entry name" value="Gln_synth/guanido_kin_cat_dom"/>
</dbReference>
<proteinExistence type="inferred from homology"/>
<dbReference type="InterPro" id="IPR050141">
    <property type="entry name" value="GCL_type2/YbdK_subfam"/>
</dbReference>
<comment type="caution">
    <text evidence="7">The sequence shown here is derived from an EMBL/GenBank/DDBJ whole genome shotgun (WGS) entry which is preliminary data.</text>
</comment>
<dbReference type="GO" id="GO:0004357">
    <property type="term" value="F:glutamate-cysteine ligase activity"/>
    <property type="evidence" value="ECO:0007669"/>
    <property type="project" value="UniProtKB-EC"/>
</dbReference>
<comment type="catalytic activity">
    <reaction evidence="4 5">
        <text>L-cysteine + L-glutamate + ATP = gamma-L-glutamyl-L-cysteine + ADP + phosphate + H(+)</text>
        <dbReference type="Rhea" id="RHEA:13285"/>
        <dbReference type="ChEBI" id="CHEBI:15378"/>
        <dbReference type="ChEBI" id="CHEBI:29985"/>
        <dbReference type="ChEBI" id="CHEBI:30616"/>
        <dbReference type="ChEBI" id="CHEBI:35235"/>
        <dbReference type="ChEBI" id="CHEBI:43474"/>
        <dbReference type="ChEBI" id="CHEBI:58173"/>
        <dbReference type="ChEBI" id="CHEBI:456216"/>
        <dbReference type="EC" id="6.3.2.2"/>
    </reaction>
</comment>
<evidence type="ECO:0000256" key="3">
    <source>
        <dbReference type="ARBA" id="ARBA00022840"/>
    </source>
</evidence>
<dbReference type="NCBIfam" id="NF010041">
    <property type="entry name" value="PRK13517.1-1"/>
    <property type="match status" value="1"/>
</dbReference>
<keyword evidence="8" id="KW-1185">Reference proteome</keyword>
<dbReference type="NCBIfam" id="TIGR02050">
    <property type="entry name" value="gshA_cyan_rel"/>
    <property type="match status" value="1"/>
</dbReference>
<sequence length="415" mass="44321">MSDSADDLPKHPAAPSPGPATELTLGVEEEFFLADQRTRHAVRRAAVVVDDAKIACGPAHVESEMAQAQVECVGRVCRDRHEVLAEVRRLRRGAAESAAAHGCLLVAGGTSILGDPGPTPLLDKPRYASIGERFGLLVEQQCVNACHVHVGIPDREEAVQVTNWLRLWTPVLLALSANSPFWLGTDSAYASWRTSLWGRWPTSGPPPYLRSADHYEQVVDRLVESGAALDPAMLYWHVRPSRHVPTVEVRVADVMPDAAGTAAFALLVRAMTAAALSRVRRGQGAPAVEDAVLRAACWQASRSGARGNLLTTTGQAGSATFSRPVWAQLAAARGELGDALDRFGDRPTVLSWLASVRRHGTGADRQRAARAGPGGFAAAVDVMAVSPPPARVLLTHEAPAPPPTSTDFVDDTKER</sequence>
<comment type="similarity">
    <text evidence="5">Belongs to the glutamate--cysteine ligase type 2 family. YbdK subfamily.</text>
</comment>
<gene>
    <name evidence="7" type="ORF">HNQ79_006007</name>
</gene>
<dbReference type="HAMAP" id="MF_01609">
    <property type="entry name" value="Glu_cys_ligase_2"/>
    <property type="match status" value="1"/>
</dbReference>
<evidence type="ECO:0000313" key="7">
    <source>
        <dbReference type="EMBL" id="MBB6439495.1"/>
    </source>
</evidence>
<evidence type="ECO:0000256" key="5">
    <source>
        <dbReference type="HAMAP-Rule" id="MF_01609"/>
    </source>
</evidence>
<feature type="region of interest" description="Disordered" evidence="6">
    <location>
        <begin position="1"/>
        <end position="21"/>
    </location>
</feature>
<feature type="region of interest" description="Disordered" evidence="6">
    <location>
        <begin position="393"/>
        <end position="415"/>
    </location>
</feature>
<name>A0A7X0HKS5_9ACTN</name>
<evidence type="ECO:0000256" key="4">
    <source>
        <dbReference type="ARBA" id="ARBA00048819"/>
    </source>
</evidence>
<dbReference type="Proteomes" id="UP000540423">
    <property type="component" value="Unassembled WGS sequence"/>
</dbReference>